<evidence type="ECO:0000313" key="2">
    <source>
        <dbReference type="Proteomes" id="UP000578091"/>
    </source>
</evidence>
<evidence type="ECO:0000313" key="1">
    <source>
        <dbReference type="EMBL" id="NZA25200.1"/>
    </source>
</evidence>
<reference evidence="1 2" key="1">
    <citation type="submission" date="2020-07" db="EMBL/GenBank/DDBJ databases">
        <title>Luteimonas sp. SJ-92.</title>
        <authorList>
            <person name="Huang X.-X."/>
            <person name="Xu L."/>
            <person name="Sun J.-Q."/>
        </authorList>
    </citation>
    <scope>NUCLEOTIDE SEQUENCE [LARGE SCALE GENOMIC DNA]</scope>
    <source>
        <strain evidence="1 2">SJ-92</strain>
    </source>
</reference>
<name>A0A853J978_9GAMM</name>
<dbReference type="Proteomes" id="UP000578091">
    <property type="component" value="Unassembled WGS sequence"/>
</dbReference>
<dbReference type="RefSeq" id="WP_180677005.1">
    <property type="nucleotide sequence ID" value="NZ_JACCKA010000017.1"/>
</dbReference>
<protein>
    <submittedName>
        <fullName evidence="1">Uncharacterized protein</fullName>
    </submittedName>
</protein>
<organism evidence="1 2">
    <name type="scientific">Luteimonas salinisoli</name>
    <dbReference type="NCBI Taxonomy" id="2752307"/>
    <lineage>
        <taxon>Bacteria</taxon>
        <taxon>Pseudomonadati</taxon>
        <taxon>Pseudomonadota</taxon>
        <taxon>Gammaproteobacteria</taxon>
        <taxon>Lysobacterales</taxon>
        <taxon>Lysobacteraceae</taxon>
        <taxon>Luteimonas</taxon>
    </lineage>
</organism>
<gene>
    <name evidence="1" type="ORF">H0E84_02290</name>
</gene>
<comment type="caution">
    <text evidence="1">The sequence shown here is derived from an EMBL/GenBank/DDBJ whole genome shotgun (WGS) entry which is preliminary data.</text>
</comment>
<dbReference type="EMBL" id="JACCKA010000017">
    <property type="protein sequence ID" value="NZA25200.1"/>
    <property type="molecule type" value="Genomic_DNA"/>
</dbReference>
<dbReference type="AlphaFoldDB" id="A0A853J978"/>
<keyword evidence="2" id="KW-1185">Reference proteome</keyword>
<proteinExistence type="predicted"/>
<accession>A0A853J978</accession>
<sequence length="56" mass="5740">MILAATAIAIAIAIALVIVIVIAAPGLVARCIAGVVAAPDRIAWPSRWHGVRRVAT</sequence>